<evidence type="ECO:0000256" key="1">
    <source>
        <dbReference type="SAM" id="Coils"/>
    </source>
</evidence>
<dbReference type="AlphaFoldDB" id="A0A8S1X1I0"/>
<comment type="caution">
    <text evidence="2">The sequence shown here is derived from an EMBL/GenBank/DDBJ whole genome shotgun (WGS) entry which is preliminary data.</text>
</comment>
<reference evidence="2" key="1">
    <citation type="submission" date="2021-01" db="EMBL/GenBank/DDBJ databases">
        <authorList>
            <consortium name="Genoscope - CEA"/>
            <person name="William W."/>
        </authorList>
    </citation>
    <scope>NUCLEOTIDE SEQUENCE</scope>
</reference>
<feature type="coiled-coil region" evidence="1">
    <location>
        <begin position="112"/>
        <end position="146"/>
    </location>
</feature>
<proteinExistence type="predicted"/>
<keyword evidence="1" id="KW-0175">Coiled coil</keyword>
<dbReference type="OrthoDB" id="303156at2759"/>
<name>A0A8S1X1I0_PAROT</name>
<dbReference type="OMA" id="LCSWVIR"/>
<keyword evidence="3" id="KW-1185">Reference proteome</keyword>
<dbReference type="EMBL" id="CAJJDP010000101">
    <property type="protein sequence ID" value="CAD8192126.1"/>
    <property type="molecule type" value="Genomic_DNA"/>
</dbReference>
<sequence length="199" mass="22834">MKTAISSISCISNNCRATCKSEQSITPLRVPCNGGSQQNCLSKKSYHCENLIESVLIEYKQLCSWVIREITQKLDQNQTISKINTQLFQFERFLSKKLDSYVQEVSVLKIIHSENQNKIKQLNITNEDLKEKLQQVSNNLSDSLQTYTPLKKKQNYSIELITKQPLRNKSYSLQVPGHVKENIGVVLTKKVSLKPKFKI</sequence>
<evidence type="ECO:0000313" key="3">
    <source>
        <dbReference type="Proteomes" id="UP000683925"/>
    </source>
</evidence>
<protein>
    <submittedName>
        <fullName evidence="2">Uncharacterized protein</fullName>
    </submittedName>
</protein>
<gene>
    <name evidence="2" type="ORF">POCTA_138.1.T1010120</name>
</gene>
<accession>A0A8S1X1I0</accession>
<evidence type="ECO:0000313" key="2">
    <source>
        <dbReference type="EMBL" id="CAD8192126.1"/>
    </source>
</evidence>
<dbReference type="Proteomes" id="UP000683925">
    <property type="component" value="Unassembled WGS sequence"/>
</dbReference>
<organism evidence="2 3">
    <name type="scientific">Paramecium octaurelia</name>
    <dbReference type="NCBI Taxonomy" id="43137"/>
    <lineage>
        <taxon>Eukaryota</taxon>
        <taxon>Sar</taxon>
        <taxon>Alveolata</taxon>
        <taxon>Ciliophora</taxon>
        <taxon>Intramacronucleata</taxon>
        <taxon>Oligohymenophorea</taxon>
        <taxon>Peniculida</taxon>
        <taxon>Parameciidae</taxon>
        <taxon>Paramecium</taxon>
    </lineage>
</organism>